<name>A0A1M6IH15_9RHOB</name>
<keyword evidence="3" id="KW-0479">Metal-binding</keyword>
<evidence type="ECO:0000256" key="4">
    <source>
        <dbReference type="ARBA" id="ARBA00022801"/>
    </source>
</evidence>
<evidence type="ECO:0000256" key="3">
    <source>
        <dbReference type="ARBA" id="ARBA00022723"/>
    </source>
</evidence>
<proteinExistence type="inferred from homology"/>
<evidence type="ECO:0000256" key="5">
    <source>
        <dbReference type="ARBA" id="ARBA00022833"/>
    </source>
</evidence>
<evidence type="ECO:0000313" key="8">
    <source>
        <dbReference type="Proteomes" id="UP000183982"/>
    </source>
</evidence>
<dbReference type="Pfam" id="PF13936">
    <property type="entry name" value="HTH_38"/>
    <property type="match status" value="1"/>
</dbReference>
<organism evidence="7 8">
    <name type="scientific">Shimia gijangensis</name>
    <dbReference type="NCBI Taxonomy" id="1470563"/>
    <lineage>
        <taxon>Bacteria</taxon>
        <taxon>Pseudomonadati</taxon>
        <taxon>Pseudomonadota</taxon>
        <taxon>Alphaproteobacteria</taxon>
        <taxon>Rhodobacterales</taxon>
        <taxon>Roseobacteraceae</taxon>
    </lineage>
</organism>
<keyword evidence="4" id="KW-0378">Hydrolase</keyword>
<dbReference type="EMBL" id="FQZQ01000007">
    <property type="protein sequence ID" value="SHJ33737.1"/>
    <property type="molecule type" value="Genomic_DNA"/>
</dbReference>
<dbReference type="Proteomes" id="UP000183982">
    <property type="component" value="Unassembled WGS sequence"/>
</dbReference>
<accession>A0A1M6IH15</accession>
<dbReference type="InterPro" id="IPR025246">
    <property type="entry name" value="IS30-like_HTH"/>
</dbReference>
<protein>
    <submittedName>
        <fullName evidence="7">Peptidase family M20/M25/M40</fullName>
    </submittedName>
</protein>
<evidence type="ECO:0000256" key="2">
    <source>
        <dbReference type="ARBA" id="ARBA00022670"/>
    </source>
</evidence>
<dbReference type="AlphaFoldDB" id="A0A1M6IH15"/>
<keyword evidence="5" id="KW-0862">Zinc</keyword>
<dbReference type="PANTHER" id="PTHR45962:SF1">
    <property type="entry name" value="N-FATTY-ACYL-AMINO ACID SYNTHASE_HYDROLASE PM20D1"/>
    <property type="match status" value="1"/>
</dbReference>
<dbReference type="OrthoDB" id="7873642at2"/>
<dbReference type="GO" id="GO:0006508">
    <property type="term" value="P:proteolysis"/>
    <property type="evidence" value="ECO:0007669"/>
    <property type="project" value="UniProtKB-KW"/>
</dbReference>
<dbReference type="STRING" id="1470563.SAMN05444000_107117"/>
<dbReference type="SUPFAM" id="SSF53187">
    <property type="entry name" value="Zn-dependent exopeptidases"/>
    <property type="match status" value="1"/>
</dbReference>
<evidence type="ECO:0000256" key="1">
    <source>
        <dbReference type="ARBA" id="ARBA00006247"/>
    </source>
</evidence>
<feature type="domain" description="Transposase IS30-like HTH" evidence="6">
    <location>
        <begin position="62"/>
        <end position="98"/>
    </location>
</feature>
<comment type="similarity">
    <text evidence="1">Belongs to the peptidase M20A family.</text>
</comment>
<dbReference type="GO" id="GO:0006520">
    <property type="term" value="P:amino acid metabolic process"/>
    <property type="evidence" value="ECO:0007669"/>
    <property type="project" value="TreeGrafter"/>
</dbReference>
<dbReference type="GO" id="GO:0043605">
    <property type="term" value="P:amide catabolic process"/>
    <property type="evidence" value="ECO:0007669"/>
    <property type="project" value="TreeGrafter"/>
</dbReference>
<keyword evidence="2" id="KW-0645">Protease</keyword>
<evidence type="ECO:0000313" key="7">
    <source>
        <dbReference type="EMBL" id="SHJ33737.1"/>
    </source>
</evidence>
<keyword evidence="8" id="KW-1185">Reference proteome</keyword>
<reference evidence="8" key="1">
    <citation type="submission" date="2016-11" db="EMBL/GenBank/DDBJ databases">
        <authorList>
            <person name="Varghese N."/>
            <person name="Submissions S."/>
        </authorList>
    </citation>
    <scope>NUCLEOTIDE SEQUENCE [LARGE SCALE GENOMIC DNA]</scope>
    <source>
        <strain evidence="8">DSM 100564</strain>
    </source>
</reference>
<dbReference type="GO" id="GO:0043604">
    <property type="term" value="P:amide biosynthetic process"/>
    <property type="evidence" value="ECO:0007669"/>
    <property type="project" value="TreeGrafter"/>
</dbReference>
<gene>
    <name evidence="7" type="ORF">SAMN05444000_107117</name>
</gene>
<dbReference type="PANTHER" id="PTHR45962">
    <property type="entry name" value="N-FATTY-ACYL-AMINO ACID SYNTHASE/HYDROLASE PM20D1"/>
    <property type="match status" value="1"/>
</dbReference>
<dbReference type="GO" id="GO:0016811">
    <property type="term" value="F:hydrolase activity, acting on carbon-nitrogen (but not peptide) bonds, in linear amides"/>
    <property type="evidence" value="ECO:0007669"/>
    <property type="project" value="TreeGrafter"/>
</dbReference>
<evidence type="ECO:0000259" key="6">
    <source>
        <dbReference type="Pfam" id="PF13936"/>
    </source>
</evidence>
<dbReference type="GO" id="GO:0046872">
    <property type="term" value="F:metal ion binding"/>
    <property type="evidence" value="ECO:0007669"/>
    <property type="project" value="UniProtKB-KW"/>
</dbReference>
<dbReference type="InterPro" id="IPR047177">
    <property type="entry name" value="Pept_M20A"/>
</dbReference>
<dbReference type="GO" id="GO:0008233">
    <property type="term" value="F:peptidase activity"/>
    <property type="evidence" value="ECO:0007669"/>
    <property type="project" value="UniProtKB-KW"/>
</dbReference>
<sequence>MKYRTRTFYTDKQKSEMWDRWQRGESLSSIGRHFNRASSSIFPHLAQFGGIRPPQRRRSRWALSLTEREEISRGLVAQQSFRSIAQSLNRSPSTISREFASPASPVSDSSGPGYLDVEASIREAFGPIATVPGLTIAATDARHYAKAADAAYRINPFKITNDDLVRFHGLNERLSIENIQAGINFYAALIGRQ</sequence>
<dbReference type="Gene3D" id="1.10.150.900">
    <property type="match status" value="1"/>
</dbReference>